<dbReference type="GO" id="GO:0003735">
    <property type="term" value="F:structural constituent of ribosome"/>
    <property type="evidence" value="ECO:0007669"/>
    <property type="project" value="TreeGrafter"/>
</dbReference>
<dbReference type="AlphaFoldDB" id="A0A7I8JIV8"/>
<dbReference type="Gene3D" id="3.30.1390.20">
    <property type="entry name" value="Ribosomal protein L30, ferredoxin-like fold domain"/>
    <property type="match status" value="1"/>
</dbReference>
<comment type="similarity">
    <text evidence="1">Belongs to the universal ribosomal protein uL30 family.</text>
</comment>
<reference evidence="7" key="1">
    <citation type="submission" date="2019-12" db="EMBL/GenBank/DDBJ databases">
        <authorList>
            <person name="Scholz U."/>
            <person name="Mascher M."/>
            <person name="Fiebig A."/>
        </authorList>
    </citation>
    <scope>NUCLEOTIDE SEQUENCE</scope>
</reference>
<dbReference type="GO" id="GO:0000463">
    <property type="term" value="P:maturation of LSU-rRNA from tricistronic rRNA transcript (SSU-rRNA, 5.8S rRNA, LSU-rRNA)"/>
    <property type="evidence" value="ECO:0007669"/>
    <property type="project" value="TreeGrafter"/>
</dbReference>
<dbReference type="OrthoDB" id="28644at2759"/>
<proteinExistence type="inferred from homology"/>
<keyword evidence="3" id="KW-0687">Ribonucleoprotein</keyword>
<keyword evidence="9" id="KW-1185">Reference proteome</keyword>
<feature type="region of interest" description="Disordered" evidence="4">
    <location>
        <begin position="22"/>
        <end position="43"/>
    </location>
</feature>
<dbReference type="Proteomes" id="UP000663760">
    <property type="component" value="Chromosome 13"/>
</dbReference>
<evidence type="ECO:0000259" key="6">
    <source>
        <dbReference type="Pfam" id="PF08079"/>
    </source>
</evidence>
<protein>
    <submittedName>
        <fullName evidence="7">Uncharacterized protein</fullName>
    </submittedName>
</protein>
<evidence type="ECO:0000256" key="3">
    <source>
        <dbReference type="ARBA" id="ARBA00023274"/>
    </source>
</evidence>
<name>A0A7I8JIV8_SPIIN</name>
<dbReference type="EMBL" id="LR746276">
    <property type="protein sequence ID" value="CAA7407085.1"/>
    <property type="molecule type" value="Genomic_DNA"/>
</dbReference>
<dbReference type="InterPro" id="IPR039699">
    <property type="entry name" value="Ribosomal_uL30"/>
</dbReference>
<gene>
    <name evidence="7" type="ORF">SI7747_13016453</name>
    <name evidence="8" type="ORF">SI8410_13017763</name>
</gene>
<dbReference type="Pfam" id="PF08079">
    <property type="entry name" value="Ribosomal_L30_N"/>
    <property type="match status" value="1"/>
</dbReference>
<dbReference type="InterPro" id="IPR005998">
    <property type="entry name" value="Ribosomal_uL30_euk"/>
</dbReference>
<evidence type="ECO:0000313" key="9">
    <source>
        <dbReference type="Proteomes" id="UP000663760"/>
    </source>
</evidence>
<keyword evidence="2" id="KW-0689">Ribosomal protein</keyword>
<dbReference type="InterPro" id="IPR036919">
    <property type="entry name" value="Ribo_uL30_ferredoxin-like_sf"/>
</dbReference>
<dbReference type="SUPFAM" id="SSF55129">
    <property type="entry name" value="Ribosomal protein L30p/L7e"/>
    <property type="match status" value="1"/>
</dbReference>
<dbReference type="PANTHER" id="PTHR11524:SF36">
    <property type="entry name" value="LARGE RIBOSOMAL SUBUNIT PROTEIN UL30Z"/>
    <property type="match status" value="1"/>
</dbReference>
<dbReference type="GO" id="GO:0022625">
    <property type="term" value="C:cytosolic large ribosomal subunit"/>
    <property type="evidence" value="ECO:0007669"/>
    <property type="project" value="TreeGrafter"/>
</dbReference>
<evidence type="ECO:0000256" key="4">
    <source>
        <dbReference type="SAM" id="MobiDB-lite"/>
    </source>
</evidence>
<evidence type="ECO:0000313" key="7">
    <source>
        <dbReference type="EMBL" id="CAA2630807.1"/>
    </source>
</evidence>
<dbReference type="PANTHER" id="PTHR11524">
    <property type="entry name" value="60S RIBOSOMAL PROTEIN L7"/>
    <property type="match status" value="1"/>
</dbReference>
<dbReference type="FunFam" id="3.30.1390.20:FF:000003">
    <property type="entry name" value="60S ribosomal protein L7"/>
    <property type="match status" value="1"/>
</dbReference>
<dbReference type="InterPro" id="IPR016082">
    <property type="entry name" value="Ribosomal_uL30_ferredoxin-like"/>
</dbReference>
<sequence length="246" mass="28428">MSRADPQPLSYVPEVVLKKRKSNEDSALRKRGNAEARKKSTREKFANLVKRPEDFVKEFRSKELDLVRMKKRVKLRQSSLVDPESKLLFVIRTHGAKDMHPRTKKVLQFLRLRHIYEGVFLKANEGTMSMLLRVEPFVTYGYPSLKSVKELVYKKGCGRLNRQRFPLTDNNVIEQALGSHGVICIEDIIHQIATVGPHFKEVTRFLTPFKLKKPDGLLQKKKKPFKDGGDSGDRKDQINELITKMN</sequence>
<dbReference type="Pfam" id="PF00327">
    <property type="entry name" value="Ribosomal_L30"/>
    <property type="match status" value="1"/>
</dbReference>
<evidence type="ECO:0000259" key="5">
    <source>
        <dbReference type="Pfam" id="PF00327"/>
    </source>
</evidence>
<dbReference type="CDD" id="cd01657">
    <property type="entry name" value="Ribosomal_L7_archeal_euk"/>
    <property type="match status" value="1"/>
</dbReference>
<accession>A0A7I8JIV8</accession>
<dbReference type="InterPro" id="IPR035808">
    <property type="entry name" value="Ribosomal_uL30_euk_arc"/>
</dbReference>
<dbReference type="EMBL" id="LR743600">
    <property type="protein sequence ID" value="CAA2630807.1"/>
    <property type="molecule type" value="Genomic_DNA"/>
</dbReference>
<organism evidence="7">
    <name type="scientific">Spirodela intermedia</name>
    <name type="common">Intermediate duckweed</name>
    <dbReference type="NCBI Taxonomy" id="51605"/>
    <lineage>
        <taxon>Eukaryota</taxon>
        <taxon>Viridiplantae</taxon>
        <taxon>Streptophyta</taxon>
        <taxon>Embryophyta</taxon>
        <taxon>Tracheophyta</taxon>
        <taxon>Spermatophyta</taxon>
        <taxon>Magnoliopsida</taxon>
        <taxon>Liliopsida</taxon>
        <taxon>Araceae</taxon>
        <taxon>Lemnoideae</taxon>
        <taxon>Spirodela</taxon>
    </lineage>
</organism>
<feature type="domain" description="Large ribosomal subunit protein uL30 N-terminal eukaryotes" evidence="6">
    <location>
        <begin position="12"/>
        <end position="81"/>
    </location>
</feature>
<feature type="domain" description="Large ribosomal subunit protein uL30-like ferredoxin-like fold" evidence="5">
    <location>
        <begin position="88"/>
        <end position="138"/>
    </location>
</feature>
<dbReference type="InterPro" id="IPR012988">
    <property type="entry name" value="Ribosomal_uL30_N_euk"/>
</dbReference>
<evidence type="ECO:0000313" key="8">
    <source>
        <dbReference type="EMBL" id="CAA7407085.1"/>
    </source>
</evidence>
<dbReference type="GO" id="GO:0003723">
    <property type="term" value="F:RNA binding"/>
    <property type="evidence" value="ECO:0007669"/>
    <property type="project" value="InterPro"/>
</dbReference>
<dbReference type="NCBIfam" id="TIGR01310">
    <property type="entry name" value="uL30_euk"/>
    <property type="match status" value="1"/>
</dbReference>
<evidence type="ECO:0000256" key="2">
    <source>
        <dbReference type="ARBA" id="ARBA00022980"/>
    </source>
</evidence>
<evidence type="ECO:0000256" key="1">
    <source>
        <dbReference type="ARBA" id="ARBA00007594"/>
    </source>
</evidence>